<gene>
    <name evidence="1" type="ORF">A3207_07490</name>
</gene>
<dbReference type="Proteomes" id="UP000752814">
    <property type="component" value="Unassembled WGS sequence"/>
</dbReference>
<accession>A0A8J8PD89</accession>
<protein>
    <submittedName>
        <fullName evidence="1">Uncharacterized protein</fullName>
    </submittedName>
</protein>
<sequence length="178" mass="20768">MSDIRERIEDDRGLLKKIQMFVPGFRGYRIKEDIRDADRMLRNQLADNIGLLCRDIENARSMMPIKFNSKDPEYIGGIINSYKKLESLVQHAEFGYSGIAADISFKEEELDRLYEFDLKLFEELDVIKKENDSLKNHITSGSSDSIVNEIINLRNLLDNFETEFNRRIDVVQDTVVKQ</sequence>
<dbReference type="GeneID" id="41323725"/>
<dbReference type="RefSeq" id="WP_020449192.1">
    <property type="nucleotide sequence ID" value="NZ_CAYAXV010000005.1"/>
</dbReference>
<evidence type="ECO:0000313" key="2">
    <source>
        <dbReference type="Proteomes" id="UP000752814"/>
    </source>
</evidence>
<dbReference type="AlphaFoldDB" id="A0A8J8PD89"/>
<organism evidence="1 2">
    <name type="scientific">Candidatus Methanomassiliicoccus intestinalis</name>
    <dbReference type="NCBI Taxonomy" id="1406512"/>
    <lineage>
        <taxon>Archaea</taxon>
        <taxon>Methanobacteriati</taxon>
        <taxon>Thermoplasmatota</taxon>
        <taxon>Thermoplasmata</taxon>
        <taxon>Methanomassiliicoccales</taxon>
        <taxon>Methanomassiliicoccaceae</taxon>
        <taxon>Methanomassiliicoccus</taxon>
    </lineage>
</organism>
<reference evidence="1" key="1">
    <citation type="submission" date="2016-03" db="EMBL/GenBank/DDBJ databases">
        <authorList>
            <person name="Borrel G."/>
            <person name="Mccann A."/>
            <person name="O'Toole P.W."/>
        </authorList>
    </citation>
    <scope>NUCLEOTIDE SEQUENCE</scope>
    <source>
        <strain evidence="1">183</strain>
    </source>
</reference>
<proteinExistence type="predicted"/>
<name>A0A8J8PD89_9ARCH</name>
<evidence type="ECO:0000313" key="1">
    <source>
        <dbReference type="EMBL" id="TQS83434.1"/>
    </source>
</evidence>
<dbReference type="EMBL" id="LVVT01000010">
    <property type="protein sequence ID" value="TQS83434.1"/>
    <property type="molecule type" value="Genomic_DNA"/>
</dbReference>
<dbReference type="OMA" id="GFHGYKK"/>
<comment type="caution">
    <text evidence="1">The sequence shown here is derived from an EMBL/GenBank/DDBJ whole genome shotgun (WGS) entry which is preliminary data.</text>
</comment>